<feature type="domain" description="Ribulose bisphosphate carboxylase large subunit C-terminal" evidence="1">
    <location>
        <begin position="117"/>
        <end position="342"/>
    </location>
</feature>
<dbReference type="InterPro" id="IPR036422">
    <property type="entry name" value="RuBisCO_lsu_N_sf"/>
</dbReference>
<organism evidence="2 3">
    <name type="scientific">Bosea lathyri</name>
    <dbReference type="NCBI Taxonomy" id="1036778"/>
    <lineage>
        <taxon>Bacteria</taxon>
        <taxon>Pseudomonadati</taxon>
        <taxon>Pseudomonadota</taxon>
        <taxon>Alphaproteobacteria</taxon>
        <taxon>Hyphomicrobiales</taxon>
        <taxon>Boseaceae</taxon>
        <taxon>Bosea</taxon>
    </lineage>
</organism>
<dbReference type="Gene3D" id="3.30.70.150">
    <property type="entry name" value="RuBisCO large subunit, N-terminal domain"/>
    <property type="match status" value="1"/>
</dbReference>
<dbReference type="GO" id="GO:0016984">
    <property type="term" value="F:ribulose-bisphosphate carboxylase activity"/>
    <property type="evidence" value="ECO:0007669"/>
    <property type="project" value="InterPro"/>
</dbReference>
<dbReference type="InterPro" id="IPR036376">
    <property type="entry name" value="RuBisCO_lsu_C_sf"/>
</dbReference>
<dbReference type="OrthoDB" id="9764279at2"/>
<dbReference type="AlphaFoldDB" id="A0A1H6C0F8"/>
<dbReference type="Pfam" id="PF00016">
    <property type="entry name" value="RuBisCO_large"/>
    <property type="match status" value="1"/>
</dbReference>
<keyword evidence="3" id="KW-1185">Reference proteome</keyword>
<dbReference type="PANTHER" id="PTHR42704:SF17">
    <property type="entry name" value="RIBULOSE BISPHOSPHATE CARBOXYLASE LARGE CHAIN"/>
    <property type="match status" value="1"/>
</dbReference>
<accession>A0A1H6C0F8</accession>
<evidence type="ECO:0000313" key="2">
    <source>
        <dbReference type="EMBL" id="SEG66363.1"/>
    </source>
</evidence>
<dbReference type="InterPro" id="IPR000685">
    <property type="entry name" value="RuBisCO_lsu_C"/>
</dbReference>
<dbReference type="SFLD" id="SFLDS00014">
    <property type="entry name" value="RuBisCO"/>
    <property type="match status" value="1"/>
</dbReference>
<name>A0A1H6C0F8_9HYPH</name>
<dbReference type="GO" id="GO:0000287">
    <property type="term" value="F:magnesium ion binding"/>
    <property type="evidence" value="ECO:0007669"/>
    <property type="project" value="InterPro"/>
</dbReference>
<dbReference type="SUPFAM" id="SSF54966">
    <property type="entry name" value="RuBisCO, large subunit, small (N-terminal) domain"/>
    <property type="match status" value="1"/>
</dbReference>
<evidence type="ECO:0000259" key="1">
    <source>
        <dbReference type="Pfam" id="PF00016"/>
    </source>
</evidence>
<protein>
    <submittedName>
        <fullName evidence="2">Ribulose 1,5-bisphosphate carboxylase large subunit</fullName>
    </submittedName>
</protein>
<gene>
    <name evidence="2" type="ORF">SAMN04488115_108261</name>
</gene>
<dbReference type="RefSeq" id="WP_103874204.1">
    <property type="nucleotide sequence ID" value="NZ_FNUY01000008.1"/>
</dbReference>
<dbReference type="InterPro" id="IPR033966">
    <property type="entry name" value="RuBisCO"/>
</dbReference>
<sequence>MSWIDATYHVRSTAAAIEGRAQALAVEQSIEMPVAAVRDAWIRDEVLGRVIAVEPLAGDLYRVRIGLAAATVGADAGQLLNMLYGNSSLHDDVTLEDFTLPPETEAALGHGPRIGLADLRRRVDAGRRALTCSALKPQGLPPAGLAELAGAFAQGGIDYIKDDHGLAEQAYSPFAARIAACAAAVRSAAGISGHATRYAPSLSGSLDAARTQLNLMREEGLDTAVVAPMILGVSNVQLLARDYPDIAFLAHPSLAGAARIAPYCLAKLLRLIGMDGLIFPNHGGRFGYSEQTCLGIADAARAPWAGHAPAVPIPAGGMSVERVPEMLDFYGDDVMLLIGGNLLAEGARLSAATAAFVETVARYSGTKADG</sequence>
<proteinExistence type="predicted"/>
<dbReference type="Proteomes" id="UP000236743">
    <property type="component" value="Unassembled WGS sequence"/>
</dbReference>
<dbReference type="Gene3D" id="3.20.20.110">
    <property type="entry name" value="Ribulose bisphosphate carboxylase, large subunit, C-terminal domain"/>
    <property type="match status" value="1"/>
</dbReference>
<dbReference type="SUPFAM" id="SSF51649">
    <property type="entry name" value="RuBisCo, C-terminal domain"/>
    <property type="match status" value="1"/>
</dbReference>
<evidence type="ECO:0000313" key="3">
    <source>
        <dbReference type="Proteomes" id="UP000236743"/>
    </source>
</evidence>
<dbReference type="GO" id="GO:0015977">
    <property type="term" value="P:carbon fixation"/>
    <property type="evidence" value="ECO:0007669"/>
    <property type="project" value="InterPro"/>
</dbReference>
<dbReference type="SFLD" id="SFLDG00301">
    <property type="entry name" value="RuBisCO-like_proteins"/>
    <property type="match status" value="1"/>
</dbReference>
<dbReference type="EMBL" id="FNUY01000008">
    <property type="protein sequence ID" value="SEG66363.1"/>
    <property type="molecule type" value="Genomic_DNA"/>
</dbReference>
<reference evidence="2 3" key="1">
    <citation type="submission" date="2016-10" db="EMBL/GenBank/DDBJ databases">
        <authorList>
            <person name="de Groot N.N."/>
        </authorList>
    </citation>
    <scope>NUCLEOTIDE SEQUENCE [LARGE SCALE GENOMIC DNA]</scope>
    <source>
        <strain evidence="2 3">DSM 26656</strain>
    </source>
</reference>
<dbReference type="PANTHER" id="PTHR42704">
    <property type="entry name" value="RIBULOSE BISPHOSPHATE CARBOXYLASE"/>
    <property type="match status" value="1"/>
</dbReference>